<dbReference type="Proteomes" id="UP000054783">
    <property type="component" value="Unassembled WGS sequence"/>
</dbReference>
<dbReference type="GO" id="GO:0008157">
    <property type="term" value="F:protein phosphatase 1 binding"/>
    <property type="evidence" value="ECO:0007669"/>
    <property type="project" value="TreeGrafter"/>
</dbReference>
<dbReference type="Gene3D" id="1.20.930.10">
    <property type="entry name" value="Conserved domain common to transcription factors TFIIS, elongin A, CRSP70"/>
    <property type="match status" value="1"/>
</dbReference>
<keyword evidence="5" id="KW-1185">Reference proteome</keyword>
<dbReference type="SMART" id="SM00356">
    <property type="entry name" value="ZnF_C3H1"/>
    <property type="match status" value="1"/>
</dbReference>
<comment type="caution">
    <text evidence="4">The sequence shown here is derived from an EMBL/GenBank/DDBJ whole genome shotgun (WGS) entry which is preliminary data.</text>
</comment>
<dbReference type="GO" id="GO:0072357">
    <property type="term" value="C:PTW/PP1 phosphatase complex"/>
    <property type="evidence" value="ECO:0007669"/>
    <property type="project" value="TreeGrafter"/>
</dbReference>
<feature type="region of interest" description="Disordered" evidence="2">
    <location>
        <begin position="383"/>
        <end position="406"/>
    </location>
</feature>
<dbReference type="GO" id="GO:0000785">
    <property type="term" value="C:chromatin"/>
    <property type="evidence" value="ECO:0007669"/>
    <property type="project" value="TreeGrafter"/>
</dbReference>
<dbReference type="PANTHER" id="PTHR46557:SF1">
    <property type="entry name" value="SERINE_THREONINE-PROTEIN PHOSPHATASE 1 REGULATORY SUBUNIT 10"/>
    <property type="match status" value="1"/>
</dbReference>
<feature type="domain" description="C3H1-type" evidence="3">
    <location>
        <begin position="829"/>
        <end position="855"/>
    </location>
</feature>
<feature type="region of interest" description="Disordered" evidence="2">
    <location>
        <begin position="310"/>
        <end position="347"/>
    </location>
</feature>
<feature type="region of interest" description="Disordered" evidence="2">
    <location>
        <begin position="790"/>
        <end position="826"/>
    </location>
</feature>
<keyword evidence="1" id="KW-0479">Metal-binding</keyword>
<dbReference type="GO" id="GO:0008270">
    <property type="term" value="F:zinc ion binding"/>
    <property type="evidence" value="ECO:0007669"/>
    <property type="project" value="UniProtKB-KW"/>
</dbReference>
<evidence type="ECO:0000256" key="1">
    <source>
        <dbReference type="PROSITE-ProRule" id="PRU00723"/>
    </source>
</evidence>
<dbReference type="InterPro" id="IPR000571">
    <property type="entry name" value="Znf_CCCH"/>
</dbReference>
<evidence type="ECO:0000259" key="3">
    <source>
        <dbReference type="PROSITE" id="PS50103"/>
    </source>
</evidence>
<gene>
    <name evidence="4" type="primary">ppp1r10</name>
    <name evidence="4" type="ORF">T12_9717</name>
</gene>
<reference evidence="4 5" key="1">
    <citation type="submission" date="2015-01" db="EMBL/GenBank/DDBJ databases">
        <title>Evolution of Trichinella species and genotypes.</title>
        <authorList>
            <person name="Korhonen P.K."/>
            <person name="Edoardo P."/>
            <person name="Giuseppe L.R."/>
            <person name="Gasser R.B."/>
        </authorList>
    </citation>
    <scope>NUCLEOTIDE SEQUENCE [LARGE SCALE GENOMIC DNA]</scope>
    <source>
        <strain evidence="4">ISS2496</strain>
    </source>
</reference>
<evidence type="ECO:0000256" key="2">
    <source>
        <dbReference type="SAM" id="MobiDB-lite"/>
    </source>
</evidence>
<evidence type="ECO:0000313" key="4">
    <source>
        <dbReference type="EMBL" id="KRY18668.1"/>
    </source>
</evidence>
<organism evidence="4 5">
    <name type="scientific">Trichinella patagoniensis</name>
    <dbReference type="NCBI Taxonomy" id="990121"/>
    <lineage>
        <taxon>Eukaryota</taxon>
        <taxon>Metazoa</taxon>
        <taxon>Ecdysozoa</taxon>
        <taxon>Nematoda</taxon>
        <taxon>Enoplea</taxon>
        <taxon>Dorylaimia</taxon>
        <taxon>Trichinellida</taxon>
        <taxon>Trichinellidae</taxon>
        <taxon>Trichinella</taxon>
    </lineage>
</organism>
<evidence type="ECO:0000313" key="5">
    <source>
        <dbReference type="Proteomes" id="UP000054783"/>
    </source>
</evidence>
<accession>A0A0V1A2C3</accession>
<dbReference type="InterPro" id="IPR035441">
    <property type="entry name" value="TFIIS/LEDGF_dom_sf"/>
</dbReference>
<sequence length="855" mass="92211">MPPKAKKLQSTLDMICTPGIALVNDARGIAASGSATDFVQCMRNASTWAVRMIFLSSIKDTAEEDRKKILEAGAWDLLLTWLIEGEKSENWEFLSKLLQLFIDLPVYVDLLKSNSTPKLIKRLSKRTNISTEVRNLSVDIVMIWKDIIMDEINVKGAEVCKRNVCPTLELGSPTAAVSVPSTSGLVFPSLESSSTANLLSVEPAIRTPPNLSCSAKSSATAGIPCIVVAPRGRGKPVKPIFSDQKKDDLVKLNKIDLADAEQSVEVKDELLPVKPEAVKPIETRKKTAKTYPIKLRSTGLEEEVPMPKMKRTRLEKNDSTDLEPNVDGASAVNENKPTDAASTAGVGQVRTKTKGSLLLDSGGFEAALGVVSAPKVMVTKRKKTTPKVAISKSPTNSSEPELEKPDLLQLERSSCEVTSSSAAWHADSLTGRKSALSGKKKSKPYRVTWAPDDELVSINYFELEPDERATVYLMNHGNVQADKNLYIIFSKIMMPNANMCDKMNVSKFQGHGDDLKHVEMLQERELLRTRWASHGEDLDLPEISGVSTDNSPNSPSWKLVPISGISEAKKVAVCSEEKMRWDETKLNPLPSIFYSTQTGVVDAPKETEVERSSGNHSTTKTIPLIAEGASTANPKVTATGSSQQNSAVNVVPGFRKNEFDFSSQPPVTVSAYQYSNSVTPIDSHQPNMAGAPPLNFPLNPNARPYGPIAGTSAFPAPRKMMMPRAGPPGMFNGPMRVGPPVDMKGIPAGRGFGGPNGEPAPPMSWNAPPQPNCSSLGLLGHAPVEPPFSHGRGRASFMPPGPGGRFANPTGGFRAPRAGGGPGAAGVTGMQRPPCVFFQRGCCGFGDRCRFPHIK</sequence>
<dbReference type="EMBL" id="JYDQ01000044">
    <property type="protein sequence ID" value="KRY18668.1"/>
    <property type="molecule type" value="Genomic_DNA"/>
</dbReference>
<dbReference type="PROSITE" id="PS50103">
    <property type="entry name" value="ZF_C3H1"/>
    <property type="match status" value="1"/>
</dbReference>
<dbReference type="STRING" id="990121.A0A0V1A2C3"/>
<keyword evidence="1" id="KW-0862">Zinc</keyword>
<dbReference type="PANTHER" id="PTHR46557">
    <property type="entry name" value="SERINE/THREONINE-PROTEIN PHOSPHATASE 1 REGULATORY SUBUNIT 10-RELATED"/>
    <property type="match status" value="1"/>
</dbReference>
<protein>
    <submittedName>
        <fullName evidence="4">Serine/threonine-protein phosphatase 1 regulatory subunit 10</fullName>
    </submittedName>
</protein>
<dbReference type="OrthoDB" id="5842814at2759"/>
<feature type="zinc finger region" description="C3H1-type" evidence="1">
    <location>
        <begin position="829"/>
        <end position="855"/>
    </location>
</feature>
<keyword evidence="1" id="KW-0863">Zinc-finger</keyword>
<name>A0A0V1A2C3_9BILA</name>
<dbReference type="AlphaFoldDB" id="A0A0V1A2C3"/>
<proteinExistence type="predicted"/>
<dbReference type="SUPFAM" id="SSF47676">
    <property type="entry name" value="Conserved domain common to transcription factors TFIIS, elongin A, CRSP70"/>
    <property type="match status" value="1"/>
</dbReference>